<dbReference type="Gene3D" id="3.40.50.1000">
    <property type="entry name" value="HAD superfamily/HAD-like"/>
    <property type="match status" value="1"/>
</dbReference>
<dbReference type="RefSeq" id="WP_176974975.1">
    <property type="nucleotide sequence ID" value="NZ_JABZEO010000002.1"/>
</dbReference>
<keyword evidence="2" id="KW-1185">Reference proteome</keyword>
<dbReference type="Gene3D" id="1.10.150.400">
    <property type="match status" value="1"/>
</dbReference>
<dbReference type="InterPro" id="IPR023214">
    <property type="entry name" value="HAD_sf"/>
</dbReference>
<organism evidence="1 2">
    <name type="scientific">Allochromatium humboldtianum</name>
    <dbReference type="NCBI Taxonomy" id="504901"/>
    <lineage>
        <taxon>Bacteria</taxon>
        <taxon>Pseudomonadati</taxon>
        <taxon>Pseudomonadota</taxon>
        <taxon>Gammaproteobacteria</taxon>
        <taxon>Chromatiales</taxon>
        <taxon>Chromatiaceae</taxon>
        <taxon>Allochromatium</taxon>
    </lineage>
</organism>
<evidence type="ECO:0000313" key="1">
    <source>
        <dbReference type="EMBL" id="NVZ08178.1"/>
    </source>
</evidence>
<dbReference type="EMBL" id="JABZEO010000002">
    <property type="protein sequence ID" value="NVZ08178.1"/>
    <property type="molecule type" value="Genomic_DNA"/>
</dbReference>
<dbReference type="SUPFAM" id="SSF56784">
    <property type="entry name" value="HAD-like"/>
    <property type="match status" value="1"/>
</dbReference>
<accession>A0A850R496</accession>
<dbReference type="Proteomes" id="UP000592294">
    <property type="component" value="Unassembled WGS sequence"/>
</dbReference>
<name>A0A850R496_9GAMM</name>
<proteinExistence type="predicted"/>
<protein>
    <recommendedName>
        <fullName evidence="3">HAD family hydrolase</fullName>
    </recommendedName>
</protein>
<dbReference type="InterPro" id="IPR036412">
    <property type="entry name" value="HAD-like_sf"/>
</dbReference>
<sequence length="683" mass="76714">MIHSFDIFDTLVTRRVGTPRGVFVHLQRRLLADPQGLPSELCRRFAHERVAAEYAARLEARARDPQAAHQVEEIDFADIHACLGRRHGLTQADIERLMELELAAEAEFLYGVPEMLARFRALAERGERVVLISDMYLRRSDLKRLLDGIDPFLLETAPLYLSSEIKLNKASGRLFEHVAKVEGVALAEIQHIGDNPISDISRPREKGCQVTLFEACHLTPDEAFGANEDDFGWQVSAGVFRESRLTLDSDRARLGAIHAAPLLLPFVHWVIDHARTQGHDRLYFLARDGQVLLDIARRLGLGDMETRYLHVSRLACHRCVDQDYEALVDWILVSHREMSLIDIAHRLSARPEALIERLQAATGLNGSPETPLDARTRRRLRTLFVSDPELKALVLEQAALERARLLDYLDQEGLTASDAVCLVDVGWSGTIQDSLHAILNGDEPNRVSLHGLYWGLMGQARAGAATNRKTAFAFQPGQFWRDPTALREIVECFTAADHGSTLGYEARDGVHHPILNAEGAEIRDWGLSAFRAGIHAFSDRLSRWLTPAEIMALMPHYFSRLEFLVERPSVLLAREIGDFPYSPDPTGRLLPFAPALSLGEALAYHMSPGARRGAITRWRQGSLVNSAPPVRLLMSSKANRLSGLLRAVHPRMLVRFLPYPALMWLKQRLPTPMLRAARAMLRM</sequence>
<gene>
    <name evidence="1" type="ORF">HW932_02755</name>
</gene>
<comment type="caution">
    <text evidence="1">The sequence shown here is derived from an EMBL/GenBank/DDBJ whole genome shotgun (WGS) entry which is preliminary data.</text>
</comment>
<reference evidence="1 2" key="1">
    <citation type="submission" date="2020-06" db="EMBL/GenBank/DDBJ databases">
        <title>Whole-genome sequence of Allochromatium humboldtianum DSM 21881, type strain.</title>
        <authorList>
            <person name="Kyndt J.A."/>
            <person name="Meyer T.E."/>
        </authorList>
    </citation>
    <scope>NUCLEOTIDE SEQUENCE [LARGE SCALE GENOMIC DNA]</scope>
    <source>
        <strain evidence="1 2">DSM 21881</strain>
    </source>
</reference>
<evidence type="ECO:0008006" key="3">
    <source>
        <dbReference type="Google" id="ProtNLM"/>
    </source>
</evidence>
<evidence type="ECO:0000313" key="2">
    <source>
        <dbReference type="Proteomes" id="UP000592294"/>
    </source>
</evidence>
<dbReference type="AlphaFoldDB" id="A0A850R496"/>